<organism evidence="1 2">
    <name type="scientific">Dryococelus australis</name>
    <dbReference type="NCBI Taxonomy" id="614101"/>
    <lineage>
        <taxon>Eukaryota</taxon>
        <taxon>Metazoa</taxon>
        <taxon>Ecdysozoa</taxon>
        <taxon>Arthropoda</taxon>
        <taxon>Hexapoda</taxon>
        <taxon>Insecta</taxon>
        <taxon>Pterygota</taxon>
        <taxon>Neoptera</taxon>
        <taxon>Polyneoptera</taxon>
        <taxon>Phasmatodea</taxon>
        <taxon>Verophasmatodea</taxon>
        <taxon>Anareolatae</taxon>
        <taxon>Phasmatidae</taxon>
        <taxon>Eurycanthinae</taxon>
        <taxon>Dryococelus</taxon>
    </lineage>
</organism>
<evidence type="ECO:0000313" key="2">
    <source>
        <dbReference type="Proteomes" id="UP001159363"/>
    </source>
</evidence>
<keyword evidence="2" id="KW-1185">Reference proteome</keyword>
<evidence type="ECO:0000313" key="1">
    <source>
        <dbReference type="EMBL" id="KAJ8881892.1"/>
    </source>
</evidence>
<gene>
    <name evidence="1" type="ORF">PR048_018378</name>
</gene>
<dbReference type="Proteomes" id="UP001159363">
    <property type="component" value="Chromosome 5"/>
</dbReference>
<sequence length="152" mass="17096">MKPGCEVKISILNALHFLAASWECLESRQFQIVSRRQALVRTHQLLFLKSPDNCESAWKNVQDTVNVSCNLEDLVAADDNTATCGLQSVEDLREEQKYHDSDEEEDYDATTTAISKPTCPEAVEQLQTLRNFVTSTSDVPSDVMKSLWNLEG</sequence>
<dbReference type="EMBL" id="JARBHB010000006">
    <property type="protein sequence ID" value="KAJ8881892.1"/>
    <property type="molecule type" value="Genomic_DNA"/>
</dbReference>
<accession>A0ABQ9HC41</accession>
<name>A0ABQ9HC41_9NEOP</name>
<comment type="caution">
    <text evidence="1">The sequence shown here is derived from an EMBL/GenBank/DDBJ whole genome shotgun (WGS) entry which is preliminary data.</text>
</comment>
<protein>
    <submittedName>
        <fullName evidence="1">Uncharacterized protein</fullName>
    </submittedName>
</protein>
<reference evidence="1 2" key="1">
    <citation type="submission" date="2023-02" db="EMBL/GenBank/DDBJ databases">
        <title>LHISI_Scaffold_Assembly.</title>
        <authorList>
            <person name="Stuart O.P."/>
            <person name="Cleave R."/>
            <person name="Magrath M.J.L."/>
            <person name="Mikheyev A.S."/>
        </authorList>
    </citation>
    <scope>NUCLEOTIDE SEQUENCE [LARGE SCALE GENOMIC DNA]</scope>
    <source>
        <strain evidence="1">Daus_M_001</strain>
        <tissue evidence="1">Leg muscle</tissue>
    </source>
</reference>
<proteinExistence type="predicted"/>